<evidence type="ECO:0000256" key="2">
    <source>
        <dbReference type="ARBA" id="ARBA00022741"/>
    </source>
</evidence>
<keyword evidence="8" id="KW-1185">Reference proteome</keyword>
<comment type="caution">
    <text evidence="7">The sequence shown here is derived from an EMBL/GenBank/DDBJ whole genome shotgun (WGS) entry which is preliminary data.</text>
</comment>
<dbReference type="GO" id="GO:0000407">
    <property type="term" value="C:phagophore assembly site"/>
    <property type="evidence" value="ECO:0007669"/>
    <property type="project" value="TreeGrafter"/>
</dbReference>
<gene>
    <name evidence="7" type="ORF">PPENT_87.1.T1000041</name>
</gene>
<dbReference type="InterPro" id="IPR000719">
    <property type="entry name" value="Prot_kinase_dom"/>
</dbReference>
<evidence type="ECO:0000256" key="5">
    <source>
        <dbReference type="SAM" id="Coils"/>
    </source>
</evidence>
<dbReference type="GO" id="GO:0005829">
    <property type="term" value="C:cytosol"/>
    <property type="evidence" value="ECO:0007669"/>
    <property type="project" value="TreeGrafter"/>
</dbReference>
<dbReference type="Proteomes" id="UP000689195">
    <property type="component" value="Unassembled WGS sequence"/>
</dbReference>
<evidence type="ECO:0000259" key="6">
    <source>
        <dbReference type="PROSITE" id="PS50011"/>
    </source>
</evidence>
<dbReference type="GO" id="GO:0000045">
    <property type="term" value="P:autophagosome assembly"/>
    <property type="evidence" value="ECO:0007669"/>
    <property type="project" value="TreeGrafter"/>
</dbReference>
<dbReference type="InterPro" id="IPR045269">
    <property type="entry name" value="Atg1-like"/>
</dbReference>
<dbReference type="PANTHER" id="PTHR24348:SF22">
    <property type="entry name" value="NON-SPECIFIC SERINE_THREONINE PROTEIN KINASE"/>
    <property type="match status" value="1"/>
</dbReference>
<dbReference type="GO" id="GO:0004674">
    <property type="term" value="F:protein serine/threonine kinase activity"/>
    <property type="evidence" value="ECO:0007669"/>
    <property type="project" value="InterPro"/>
</dbReference>
<dbReference type="PANTHER" id="PTHR24348">
    <property type="entry name" value="SERINE/THREONINE-PROTEIN KINASE UNC-51-RELATED"/>
    <property type="match status" value="1"/>
</dbReference>
<evidence type="ECO:0000256" key="1">
    <source>
        <dbReference type="ARBA" id="ARBA00022679"/>
    </source>
</evidence>
<feature type="coiled-coil region" evidence="5">
    <location>
        <begin position="920"/>
        <end position="947"/>
    </location>
</feature>
<keyword evidence="4" id="KW-0067">ATP-binding</keyword>
<keyword evidence="3" id="KW-0418">Kinase</keyword>
<dbReference type="Pfam" id="PF00069">
    <property type="entry name" value="Pkinase"/>
    <property type="match status" value="1"/>
</dbReference>
<feature type="domain" description="Protein kinase" evidence="6">
    <location>
        <begin position="21"/>
        <end position="279"/>
    </location>
</feature>
<keyword evidence="5" id="KW-0175">Coiled coil</keyword>
<name>A0A8S1WSZ0_9CILI</name>
<evidence type="ECO:0000313" key="7">
    <source>
        <dbReference type="EMBL" id="CAD8191851.1"/>
    </source>
</evidence>
<dbReference type="GO" id="GO:0005776">
    <property type="term" value="C:autophagosome"/>
    <property type="evidence" value="ECO:0007669"/>
    <property type="project" value="TreeGrafter"/>
</dbReference>
<dbReference type="SMART" id="SM00220">
    <property type="entry name" value="S_TKc"/>
    <property type="match status" value="1"/>
</dbReference>
<dbReference type="GO" id="GO:0016020">
    <property type="term" value="C:membrane"/>
    <property type="evidence" value="ECO:0007669"/>
    <property type="project" value="TreeGrafter"/>
</dbReference>
<evidence type="ECO:0000313" key="8">
    <source>
        <dbReference type="Proteomes" id="UP000689195"/>
    </source>
</evidence>
<dbReference type="InterPro" id="IPR008271">
    <property type="entry name" value="Ser/Thr_kinase_AS"/>
</dbReference>
<feature type="coiled-coil region" evidence="5">
    <location>
        <begin position="812"/>
        <end position="839"/>
    </location>
</feature>
<dbReference type="PROSITE" id="PS50011">
    <property type="entry name" value="PROTEIN_KINASE_DOM"/>
    <property type="match status" value="1"/>
</dbReference>
<keyword evidence="1" id="KW-0808">Transferase</keyword>
<dbReference type="EMBL" id="CAJJDO010000100">
    <property type="protein sequence ID" value="CAD8191851.1"/>
    <property type="molecule type" value="Genomic_DNA"/>
</dbReference>
<keyword evidence="2" id="KW-0547">Nucleotide-binding</keyword>
<accession>A0A8S1WSZ0</accession>
<evidence type="ECO:0000256" key="4">
    <source>
        <dbReference type="ARBA" id="ARBA00022840"/>
    </source>
</evidence>
<organism evidence="7 8">
    <name type="scientific">Paramecium pentaurelia</name>
    <dbReference type="NCBI Taxonomy" id="43138"/>
    <lineage>
        <taxon>Eukaryota</taxon>
        <taxon>Sar</taxon>
        <taxon>Alveolata</taxon>
        <taxon>Ciliophora</taxon>
        <taxon>Intramacronucleata</taxon>
        <taxon>Oligohymenophorea</taxon>
        <taxon>Peniculida</taxon>
        <taxon>Parameciidae</taxon>
        <taxon>Paramecium</taxon>
    </lineage>
</organism>
<feature type="coiled-coil region" evidence="5">
    <location>
        <begin position="673"/>
        <end position="758"/>
    </location>
</feature>
<dbReference type="OrthoDB" id="310743at2759"/>
<dbReference type="GO" id="GO:0005524">
    <property type="term" value="F:ATP binding"/>
    <property type="evidence" value="ECO:0007669"/>
    <property type="project" value="UniProtKB-KW"/>
</dbReference>
<dbReference type="PROSITE" id="PS00108">
    <property type="entry name" value="PROTEIN_KINASE_ST"/>
    <property type="match status" value="1"/>
</dbReference>
<evidence type="ECO:0000256" key="3">
    <source>
        <dbReference type="ARBA" id="ARBA00022777"/>
    </source>
</evidence>
<dbReference type="GO" id="GO:0010506">
    <property type="term" value="P:regulation of autophagy"/>
    <property type="evidence" value="ECO:0007669"/>
    <property type="project" value="InterPro"/>
</dbReference>
<sequence>MINQKFLQQNLIQLPLHQMEIVIQFKLGSGAQGSVFQGFIRSNNQKVAIKIMMEINSREEKILQHLKIHKQKYLIGIYAVEKLNNQVVIVMELAEMDFFKFMNTNQFKTYDVDERSELFLQMAQGVYQFHQIGYFHRDLKPENFVCCRDSNHKLIIKLIDFGCSKDQSDIGRQTLQVGTPYYMAQDVINTTIYTKQIDIWAMGTIWYEMLTLQTFFQGISIHNIIHQISTINQELIDEKINKLDKCYVEFREIMKEMICIDIQKRIQLENAIEKIMQALEKIKYQKMEAKIKIKLEQEFQEKERQITYNNQMKYEQLQRQMKVNQDNEIAQQKLLLKQQYEQQIINKEKEIRKMIEIFNKNQQNNEIQKLKSELNDLQQQYQQKLKQEIQLQENKSKEYLLQAKQKENEENKQQLIELQKQYQQELNKKYQEYQIKIENQYKKDEFNIRKQQLNCIINLLQDVINNHLISVNKQKQEMNELVLNDKEKEQILNQIQNFISQKQNQLIQIKENLDNFDNQDQNKQFNFILELETQYKNQFLLHDQEYQMIQQQIQSVMISQFKEQQKQVLLEIQQQEGKQIQDDLSHQILTYDQLNKNFNQQLSQMEQIQIICENFSIYNQNINDQFKLLKNHSDIIAYSFNNLKIFYQQQENTVSRDLINYLQIQQLEIINLLEKLEVDIKLMKNYLENQEVELKQEMQNYLQGMEEKVNEIEFMIVNQKKEDNEQQDNILNLLQERLQNIKQQYNQLNTLIESEISQSIKQYMQIKQKYLQEEYHIKVLSDKLYEQQQKQIKINIMTKKYSEFIIHIQQISNQFQESIQDLKNELSTIQQNFSQSENCSIKNLLEVKQIEVNKYQEIAKKRFDEIQSKAKQDLLQCQMLESLKEESNAIQIELGYQKRSLRNQIIDLKNQSYQILKQFQSDTDQQIQKMKDELQMLTQDFSQQQIEFINFDVKNYNYQHIIENHKKKEEEFQKLFNEMKSSQEIYKKNILIIQEKYTLQNKKQQRQNDFESLFKKFEKKMNEKFQQQSENIRDIEQSYQKVNFSDLENQNQIQQDWIDKQSDIVELNKKLIGFQGQIQGMQKSNYLEINTLQSEFKDLQDQVKDFSSKIPSQDQIKSFQKSFNENDQSFLILFSLIIMIKAYKLKIYAIRLSEFEQNQIQKQSQQNKEPNRINNDQIEQSQNDINKKNVKKTQNKLRLNLTSKIQANEIMQKYKSFLQCKQIMILTEELINDEQQLEKQILEIQNYINTVNYVKLNSALKDSQLVKEIKEKYFQNLEFYYLDVFDQIRPKKKN</sequence>
<proteinExistence type="predicted"/>
<reference evidence="7" key="1">
    <citation type="submission" date="2021-01" db="EMBL/GenBank/DDBJ databases">
        <authorList>
            <consortium name="Genoscope - CEA"/>
            <person name="William W."/>
        </authorList>
    </citation>
    <scope>NUCLEOTIDE SEQUENCE</scope>
</reference>
<feature type="coiled-coil region" evidence="5">
    <location>
        <begin position="330"/>
        <end position="443"/>
    </location>
</feature>
<protein>
    <recommendedName>
        <fullName evidence="6">Protein kinase domain-containing protein</fullName>
    </recommendedName>
</protein>